<evidence type="ECO:0000259" key="2">
    <source>
        <dbReference type="PROSITE" id="PS50104"/>
    </source>
</evidence>
<dbReference type="STRING" id="582667.SAMN05192568_10192"/>
<evidence type="ECO:0000313" key="4">
    <source>
        <dbReference type="Proteomes" id="UP000199048"/>
    </source>
</evidence>
<evidence type="ECO:0000256" key="1">
    <source>
        <dbReference type="SAM" id="MobiDB-lite"/>
    </source>
</evidence>
<accession>A0A1I4N081</accession>
<gene>
    <name evidence="3" type="ORF">SAMN05192568_10192</name>
</gene>
<dbReference type="EMBL" id="FOTK01000019">
    <property type="protein sequence ID" value="SFM08931.1"/>
    <property type="molecule type" value="Genomic_DNA"/>
</dbReference>
<dbReference type="GO" id="GO:0007165">
    <property type="term" value="P:signal transduction"/>
    <property type="evidence" value="ECO:0007669"/>
    <property type="project" value="InterPro"/>
</dbReference>
<reference evidence="4" key="1">
    <citation type="submission" date="2016-10" db="EMBL/GenBank/DDBJ databases">
        <authorList>
            <person name="Varghese N."/>
            <person name="Submissions S."/>
        </authorList>
    </citation>
    <scope>NUCLEOTIDE SEQUENCE [LARGE SCALE GENOMIC DNA]</scope>
    <source>
        <strain evidence="4">BL36</strain>
    </source>
</reference>
<dbReference type="InterPro" id="IPR000157">
    <property type="entry name" value="TIR_dom"/>
</dbReference>
<dbReference type="RefSeq" id="WP_092042807.1">
    <property type="nucleotide sequence ID" value="NZ_FOTK01000019.1"/>
</dbReference>
<dbReference type="SMART" id="SM00255">
    <property type="entry name" value="TIR"/>
    <property type="match status" value="1"/>
</dbReference>
<sequence length="225" mass="24670">MATRNRTRSAKTAVPGKPESAVTRAKATAKANVRTATSKPEIRIFVSYSHVDAAARQKLETHLAPLLKDGVKTWFDGRMDPGDALDAGISKALRQAHVMVALLSPEYIFSRYCQLEYDRAMARRARGTIRVVGVVVRPCGWKETKAAGFKLLPEDGRPVQDWRSADAAYLNVAQGIGKLVKTLRAEMAGSPIKPSAHPPKAKPAVRMPSAALEAVMNLWRVERPF</sequence>
<name>A0A1I4N081_9HYPH</name>
<dbReference type="SUPFAM" id="SSF52200">
    <property type="entry name" value="Toll/Interleukin receptor TIR domain"/>
    <property type="match status" value="1"/>
</dbReference>
<evidence type="ECO:0000313" key="3">
    <source>
        <dbReference type="EMBL" id="SFM08931.1"/>
    </source>
</evidence>
<feature type="domain" description="TIR" evidence="2">
    <location>
        <begin position="40"/>
        <end position="187"/>
    </location>
</feature>
<dbReference type="Gene3D" id="3.40.50.10140">
    <property type="entry name" value="Toll/interleukin-1 receptor homology (TIR) domain"/>
    <property type="match status" value="1"/>
</dbReference>
<keyword evidence="4" id="KW-1185">Reference proteome</keyword>
<organism evidence="3 4">
    <name type="scientific">Methylobacterium pseudosasicola</name>
    <dbReference type="NCBI Taxonomy" id="582667"/>
    <lineage>
        <taxon>Bacteria</taxon>
        <taxon>Pseudomonadati</taxon>
        <taxon>Pseudomonadota</taxon>
        <taxon>Alphaproteobacteria</taxon>
        <taxon>Hyphomicrobiales</taxon>
        <taxon>Methylobacteriaceae</taxon>
        <taxon>Methylobacterium</taxon>
    </lineage>
</organism>
<feature type="region of interest" description="Disordered" evidence="1">
    <location>
        <begin position="1"/>
        <end position="20"/>
    </location>
</feature>
<dbReference type="AlphaFoldDB" id="A0A1I4N081"/>
<protein>
    <submittedName>
        <fullName evidence="3">TIR domain-containing protein</fullName>
    </submittedName>
</protein>
<proteinExistence type="predicted"/>
<dbReference type="InterPro" id="IPR035897">
    <property type="entry name" value="Toll_tir_struct_dom_sf"/>
</dbReference>
<dbReference type="OrthoDB" id="1426235at2"/>
<dbReference type="Pfam" id="PF13676">
    <property type="entry name" value="TIR_2"/>
    <property type="match status" value="1"/>
</dbReference>
<dbReference type="PROSITE" id="PS50104">
    <property type="entry name" value="TIR"/>
    <property type="match status" value="1"/>
</dbReference>
<dbReference type="Proteomes" id="UP000199048">
    <property type="component" value="Unassembled WGS sequence"/>
</dbReference>